<feature type="non-terminal residue" evidence="1">
    <location>
        <position position="30"/>
    </location>
</feature>
<organism evidence="1">
    <name type="scientific">marine sediment metagenome</name>
    <dbReference type="NCBI Taxonomy" id="412755"/>
    <lineage>
        <taxon>unclassified sequences</taxon>
        <taxon>metagenomes</taxon>
        <taxon>ecological metagenomes</taxon>
    </lineage>
</organism>
<accession>X0WDM2</accession>
<protein>
    <submittedName>
        <fullName evidence="1">Uncharacterized protein</fullName>
    </submittedName>
</protein>
<name>X0WDM2_9ZZZZ</name>
<sequence length="30" mass="3385">MVSNLKGRHFVSIMDFSAEELMQVLSTAKD</sequence>
<dbReference type="AlphaFoldDB" id="X0WDM2"/>
<comment type="caution">
    <text evidence="1">The sequence shown here is derived from an EMBL/GenBank/DDBJ whole genome shotgun (WGS) entry which is preliminary data.</text>
</comment>
<reference evidence="1" key="1">
    <citation type="journal article" date="2014" name="Front. Microbiol.">
        <title>High frequency of phylogenetically diverse reductive dehalogenase-homologous genes in deep subseafloor sedimentary metagenomes.</title>
        <authorList>
            <person name="Kawai M."/>
            <person name="Futagami T."/>
            <person name="Toyoda A."/>
            <person name="Takaki Y."/>
            <person name="Nishi S."/>
            <person name="Hori S."/>
            <person name="Arai W."/>
            <person name="Tsubouchi T."/>
            <person name="Morono Y."/>
            <person name="Uchiyama I."/>
            <person name="Ito T."/>
            <person name="Fujiyama A."/>
            <person name="Inagaki F."/>
            <person name="Takami H."/>
        </authorList>
    </citation>
    <scope>NUCLEOTIDE SEQUENCE</scope>
    <source>
        <strain evidence="1">Expedition CK06-06</strain>
    </source>
</reference>
<dbReference type="EMBL" id="BARS01047686">
    <property type="protein sequence ID" value="GAG29064.1"/>
    <property type="molecule type" value="Genomic_DNA"/>
</dbReference>
<evidence type="ECO:0000313" key="1">
    <source>
        <dbReference type="EMBL" id="GAG29064.1"/>
    </source>
</evidence>
<gene>
    <name evidence="1" type="ORF">S01H1_71600</name>
</gene>
<proteinExistence type="predicted"/>